<name>A0A4R6VLB9_9HYPH</name>
<dbReference type="Proteomes" id="UP000295391">
    <property type="component" value="Unassembled WGS sequence"/>
</dbReference>
<accession>A0A4R6VLB9</accession>
<dbReference type="PRINTS" id="PR00455">
    <property type="entry name" value="HTHTETR"/>
</dbReference>
<keyword evidence="1" id="KW-0805">Transcription regulation</keyword>
<dbReference type="Gene3D" id="1.10.10.60">
    <property type="entry name" value="Homeodomain-like"/>
    <property type="match status" value="1"/>
</dbReference>
<evidence type="ECO:0000259" key="5">
    <source>
        <dbReference type="PROSITE" id="PS50977"/>
    </source>
</evidence>
<dbReference type="InterPro" id="IPR001647">
    <property type="entry name" value="HTH_TetR"/>
</dbReference>
<dbReference type="PROSITE" id="PS50977">
    <property type="entry name" value="HTH_TETR_2"/>
    <property type="match status" value="1"/>
</dbReference>
<comment type="caution">
    <text evidence="6">The sequence shown here is derived from an EMBL/GenBank/DDBJ whole genome shotgun (WGS) entry which is preliminary data.</text>
</comment>
<evidence type="ECO:0000256" key="1">
    <source>
        <dbReference type="ARBA" id="ARBA00023015"/>
    </source>
</evidence>
<protein>
    <submittedName>
        <fullName evidence="6">TetR family transcriptional regulator</fullName>
    </submittedName>
</protein>
<dbReference type="SUPFAM" id="SSF46689">
    <property type="entry name" value="Homeodomain-like"/>
    <property type="match status" value="1"/>
</dbReference>
<evidence type="ECO:0000256" key="3">
    <source>
        <dbReference type="ARBA" id="ARBA00023163"/>
    </source>
</evidence>
<evidence type="ECO:0000313" key="7">
    <source>
        <dbReference type="Proteomes" id="UP000295391"/>
    </source>
</evidence>
<gene>
    <name evidence="6" type="ORF">ATL17_2365</name>
</gene>
<dbReference type="AlphaFoldDB" id="A0A4R6VLB9"/>
<dbReference type="PANTHER" id="PTHR30055">
    <property type="entry name" value="HTH-TYPE TRANSCRIPTIONAL REGULATOR RUTR"/>
    <property type="match status" value="1"/>
</dbReference>
<dbReference type="InterPro" id="IPR036271">
    <property type="entry name" value="Tet_transcr_reg_TetR-rel_C_sf"/>
</dbReference>
<dbReference type="OrthoDB" id="9779746at2"/>
<dbReference type="GO" id="GO:0003700">
    <property type="term" value="F:DNA-binding transcription factor activity"/>
    <property type="evidence" value="ECO:0007669"/>
    <property type="project" value="TreeGrafter"/>
</dbReference>
<keyword evidence="2 4" id="KW-0238">DNA-binding</keyword>
<dbReference type="RefSeq" id="WP_133572959.1">
    <property type="nucleotide sequence ID" value="NZ_SNYR01000002.1"/>
</dbReference>
<evidence type="ECO:0000256" key="2">
    <source>
        <dbReference type="ARBA" id="ARBA00023125"/>
    </source>
</evidence>
<dbReference type="InterPro" id="IPR050109">
    <property type="entry name" value="HTH-type_TetR-like_transc_reg"/>
</dbReference>
<dbReference type="SUPFAM" id="SSF48498">
    <property type="entry name" value="Tetracyclin repressor-like, C-terminal domain"/>
    <property type="match status" value="1"/>
</dbReference>
<dbReference type="Pfam" id="PF00440">
    <property type="entry name" value="TetR_N"/>
    <property type="match status" value="1"/>
</dbReference>
<dbReference type="Gene3D" id="1.10.357.10">
    <property type="entry name" value="Tetracycline Repressor, domain 2"/>
    <property type="match status" value="1"/>
</dbReference>
<feature type="domain" description="HTH tetR-type" evidence="5">
    <location>
        <begin position="10"/>
        <end position="70"/>
    </location>
</feature>
<dbReference type="FunFam" id="1.10.10.60:FF:000141">
    <property type="entry name" value="TetR family transcriptional regulator"/>
    <property type="match status" value="1"/>
</dbReference>
<keyword evidence="7" id="KW-1185">Reference proteome</keyword>
<dbReference type="Pfam" id="PF17932">
    <property type="entry name" value="TetR_C_24"/>
    <property type="match status" value="1"/>
</dbReference>
<sequence length="200" mass="22873">MVRTIAKDHGEKREAILKTAAKFFAENGFDRASMSQLASECGISKALIYHYYASKEVLLYDIIHTHLKDLVEAVEAVEPVDDPKTHLRNLVHAILTQYRDADAEHKLQLEATKVLPKVDQDQLADLQRQLVVTFSTVIKSVSPDYFENRQETLRPVAMSLFGMLNWFYMWYRRGKGMTRPQYADLATDLLLGGIKGLEEQ</sequence>
<keyword evidence="3" id="KW-0804">Transcription</keyword>
<evidence type="ECO:0000256" key="4">
    <source>
        <dbReference type="PROSITE-ProRule" id="PRU00335"/>
    </source>
</evidence>
<dbReference type="PANTHER" id="PTHR30055:SF234">
    <property type="entry name" value="HTH-TYPE TRANSCRIPTIONAL REGULATOR BETI"/>
    <property type="match status" value="1"/>
</dbReference>
<proteinExistence type="predicted"/>
<evidence type="ECO:0000313" key="6">
    <source>
        <dbReference type="EMBL" id="TDQ64348.1"/>
    </source>
</evidence>
<dbReference type="InterPro" id="IPR009057">
    <property type="entry name" value="Homeodomain-like_sf"/>
</dbReference>
<feature type="DNA-binding region" description="H-T-H motif" evidence="4">
    <location>
        <begin position="33"/>
        <end position="52"/>
    </location>
</feature>
<reference evidence="6 7" key="1">
    <citation type="submission" date="2019-03" db="EMBL/GenBank/DDBJ databases">
        <title>Genomic Encyclopedia of Type Strains, Phase III (KMG-III): the genomes of soil and plant-associated and newly described type strains.</title>
        <authorList>
            <person name="Whitman W."/>
        </authorList>
    </citation>
    <scope>NUCLEOTIDE SEQUENCE [LARGE SCALE GENOMIC DNA]</scope>
    <source>
        <strain evidence="6 7">CGMCC 1.7002</strain>
    </source>
</reference>
<dbReference type="InterPro" id="IPR041490">
    <property type="entry name" value="KstR2_TetR_C"/>
</dbReference>
<organism evidence="6 7">
    <name type="scientific">Maritalea mobilis</name>
    <dbReference type="NCBI Taxonomy" id="483324"/>
    <lineage>
        <taxon>Bacteria</taxon>
        <taxon>Pseudomonadati</taxon>
        <taxon>Pseudomonadota</taxon>
        <taxon>Alphaproteobacteria</taxon>
        <taxon>Hyphomicrobiales</taxon>
        <taxon>Devosiaceae</taxon>
        <taxon>Maritalea</taxon>
    </lineage>
</organism>
<dbReference type="GO" id="GO:0000976">
    <property type="term" value="F:transcription cis-regulatory region binding"/>
    <property type="evidence" value="ECO:0007669"/>
    <property type="project" value="TreeGrafter"/>
</dbReference>
<dbReference type="EMBL" id="SNYR01000002">
    <property type="protein sequence ID" value="TDQ64348.1"/>
    <property type="molecule type" value="Genomic_DNA"/>
</dbReference>